<accession>X1DIA1</accession>
<dbReference type="AlphaFoldDB" id="X1DIA1"/>
<sequence>MNWYKQAQLEIIDQRGNLEDSSPEYRHYTQVAHDLYHGEEPVEKPNILWILVNGAIDVEEEIRGRNAHGLVDRWDRLYDVYYGRYSPTEKVISVASPEYGVRSLASIPSGLISLLKQ</sequence>
<gene>
    <name evidence="1" type="ORF">S01H4_42307</name>
</gene>
<feature type="non-terminal residue" evidence="1">
    <location>
        <position position="117"/>
    </location>
</feature>
<proteinExistence type="predicted"/>
<organism evidence="1">
    <name type="scientific">marine sediment metagenome</name>
    <dbReference type="NCBI Taxonomy" id="412755"/>
    <lineage>
        <taxon>unclassified sequences</taxon>
        <taxon>metagenomes</taxon>
        <taxon>ecological metagenomes</taxon>
    </lineage>
</organism>
<dbReference type="EMBL" id="BART01023222">
    <property type="protein sequence ID" value="GAH04759.1"/>
    <property type="molecule type" value="Genomic_DNA"/>
</dbReference>
<protein>
    <submittedName>
        <fullName evidence="1">Uncharacterized protein</fullName>
    </submittedName>
</protein>
<comment type="caution">
    <text evidence="1">The sequence shown here is derived from an EMBL/GenBank/DDBJ whole genome shotgun (WGS) entry which is preliminary data.</text>
</comment>
<name>X1DIA1_9ZZZZ</name>
<evidence type="ECO:0000313" key="1">
    <source>
        <dbReference type="EMBL" id="GAH04759.1"/>
    </source>
</evidence>
<reference evidence="1" key="1">
    <citation type="journal article" date="2014" name="Front. Microbiol.">
        <title>High frequency of phylogenetically diverse reductive dehalogenase-homologous genes in deep subseafloor sedimentary metagenomes.</title>
        <authorList>
            <person name="Kawai M."/>
            <person name="Futagami T."/>
            <person name="Toyoda A."/>
            <person name="Takaki Y."/>
            <person name="Nishi S."/>
            <person name="Hori S."/>
            <person name="Arai W."/>
            <person name="Tsubouchi T."/>
            <person name="Morono Y."/>
            <person name="Uchiyama I."/>
            <person name="Ito T."/>
            <person name="Fujiyama A."/>
            <person name="Inagaki F."/>
            <person name="Takami H."/>
        </authorList>
    </citation>
    <scope>NUCLEOTIDE SEQUENCE</scope>
    <source>
        <strain evidence="1">Expedition CK06-06</strain>
    </source>
</reference>